<gene>
    <name evidence="1" type="ORF">LG632_09040</name>
</gene>
<evidence type="ECO:0000313" key="1">
    <source>
        <dbReference type="EMBL" id="MCB5179531.1"/>
    </source>
</evidence>
<accession>A0ABS8B4K0</accession>
<protein>
    <submittedName>
        <fullName evidence="1">Uncharacterized protein</fullName>
    </submittedName>
</protein>
<keyword evidence="2" id="KW-1185">Reference proteome</keyword>
<dbReference type="Proteomes" id="UP001199054">
    <property type="component" value="Unassembled WGS sequence"/>
</dbReference>
<proteinExistence type="predicted"/>
<organism evidence="1 2">
    <name type="scientific">Streptomyces antimicrobicus</name>
    <dbReference type="NCBI Taxonomy" id="2883108"/>
    <lineage>
        <taxon>Bacteria</taxon>
        <taxon>Bacillati</taxon>
        <taxon>Actinomycetota</taxon>
        <taxon>Actinomycetes</taxon>
        <taxon>Kitasatosporales</taxon>
        <taxon>Streptomycetaceae</taxon>
        <taxon>Streptomyces</taxon>
    </lineage>
</organism>
<dbReference type="EMBL" id="JAJAUY010000023">
    <property type="protein sequence ID" value="MCB5179531.1"/>
    <property type="molecule type" value="Genomic_DNA"/>
</dbReference>
<dbReference type="RefSeq" id="WP_226726365.1">
    <property type="nucleotide sequence ID" value="NZ_JAJAUY010000023.1"/>
</dbReference>
<evidence type="ECO:0000313" key="2">
    <source>
        <dbReference type="Proteomes" id="UP001199054"/>
    </source>
</evidence>
<reference evidence="1 2" key="1">
    <citation type="submission" date="2021-10" db="EMBL/GenBank/DDBJ databases">
        <title>Streptomyces sp. strain SMC 277, a novel streptomycete isolated from soil.</title>
        <authorList>
            <person name="Chanama M."/>
        </authorList>
    </citation>
    <scope>NUCLEOTIDE SEQUENCE [LARGE SCALE GENOMIC DNA]</scope>
    <source>
        <strain evidence="1 2">SMC 277</strain>
    </source>
</reference>
<comment type="caution">
    <text evidence="1">The sequence shown here is derived from an EMBL/GenBank/DDBJ whole genome shotgun (WGS) entry which is preliminary data.</text>
</comment>
<sequence length="54" mass="5828">MSPYRKAAAQAADLITAAEMLHTYYAALKAAGFTEAQALTLVRDTQGRAFGKHE</sequence>
<name>A0ABS8B4K0_9ACTN</name>